<feature type="transmembrane region" description="Helical" evidence="1">
    <location>
        <begin position="30"/>
        <end position="48"/>
    </location>
</feature>
<keyword evidence="3" id="KW-1185">Reference proteome</keyword>
<dbReference type="Pfam" id="PF04307">
    <property type="entry name" value="YdjM"/>
    <property type="match status" value="1"/>
</dbReference>
<evidence type="ECO:0000313" key="2">
    <source>
        <dbReference type="EMBL" id="MFD1585443.1"/>
    </source>
</evidence>
<name>A0ABD6C7I4_9EURY</name>
<evidence type="ECO:0000256" key="1">
    <source>
        <dbReference type="SAM" id="Phobius"/>
    </source>
</evidence>
<dbReference type="EMBL" id="JBHUDJ010000001">
    <property type="protein sequence ID" value="MFD1585443.1"/>
    <property type="molecule type" value="Genomic_DNA"/>
</dbReference>
<dbReference type="RefSeq" id="WP_247377770.1">
    <property type="nucleotide sequence ID" value="NZ_JALLGV010000004.1"/>
</dbReference>
<feature type="transmembrane region" description="Helical" evidence="1">
    <location>
        <begin position="92"/>
        <end position="118"/>
    </location>
</feature>
<accession>A0ABD6C7I4</accession>
<dbReference type="GO" id="GO:0016787">
    <property type="term" value="F:hydrolase activity"/>
    <property type="evidence" value="ECO:0007669"/>
    <property type="project" value="UniProtKB-KW"/>
</dbReference>
<keyword evidence="1" id="KW-1133">Transmembrane helix</keyword>
<keyword evidence="1" id="KW-0472">Membrane</keyword>
<proteinExistence type="predicted"/>
<feature type="transmembrane region" description="Helical" evidence="1">
    <location>
        <begin position="54"/>
        <end position="71"/>
    </location>
</feature>
<dbReference type="AlphaFoldDB" id="A0ABD6C7I4"/>
<keyword evidence="1" id="KW-0812">Transmembrane</keyword>
<sequence length="209" mass="22471">MPSTVVHLALAGLIAAGLLGRAFSARSLAVVLAAVVLVDFDVFVGLVVTSAHRAAFHTLLVPLGVAAALAYDTRIRDSSLLRARFGTDAPRIGWVSLVAVVLSAIGLDFFTSGVNLFYPLHDQFYRLNGKAILSNKQGFVQTFVELDTGMVEAKPLGSTQEMHVDSGVDPTRGAEPKHVRRVFPFVETGWQFLLVLTSLVVVGGRLRET</sequence>
<comment type="caution">
    <text evidence="2">The sequence shown here is derived from an EMBL/GenBank/DDBJ whole genome shotgun (WGS) entry which is preliminary data.</text>
</comment>
<feature type="transmembrane region" description="Helical" evidence="1">
    <location>
        <begin position="189"/>
        <end position="206"/>
    </location>
</feature>
<dbReference type="Proteomes" id="UP001597119">
    <property type="component" value="Unassembled WGS sequence"/>
</dbReference>
<dbReference type="InterPro" id="IPR007404">
    <property type="entry name" value="YdjM-like"/>
</dbReference>
<gene>
    <name evidence="2" type="ORF">ACFR9U_00490</name>
</gene>
<keyword evidence="2" id="KW-0378">Hydrolase</keyword>
<feature type="transmembrane region" description="Helical" evidence="1">
    <location>
        <begin position="6"/>
        <end position="23"/>
    </location>
</feature>
<reference evidence="2 3" key="1">
    <citation type="journal article" date="2019" name="Int. J. Syst. Evol. Microbiol.">
        <title>The Global Catalogue of Microorganisms (GCM) 10K type strain sequencing project: providing services to taxonomists for standard genome sequencing and annotation.</title>
        <authorList>
            <consortium name="The Broad Institute Genomics Platform"/>
            <consortium name="The Broad Institute Genome Sequencing Center for Infectious Disease"/>
            <person name="Wu L."/>
            <person name="Ma J."/>
        </authorList>
    </citation>
    <scope>NUCLEOTIDE SEQUENCE [LARGE SCALE GENOMIC DNA]</scope>
    <source>
        <strain evidence="2 3">CGMCC 1.12125</strain>
    </source>
</reference>
<evidence type="ECO:0000313" key="3">
    <source>
        <dbReference type="Proteomes" id="UP001597119"/>
    </source>
</evidence>
<protein>
    <submittedName>
        <fullName evidence="2">Metal-dependent hydrolase</fullName>
    </submittedName>
</protein>
<organism evidence="2 3">
    <name type="scientific">Halorientalis brevis</name>
    <dbReference type="NCBI Taxonomy" id="1126241"/>
    <lineage>
        <taxon>Archaea</taxon>
        <taxon>Methanobacteriati</taxon>
        <taxon>Methanobacteriota</taxon>
        <taxon>Stenosarchaea group</taxon>
        <taxon>Halobacteria</taxon>
        <taxon>Halobacteriales</taxon>
        <taxon>Haloarculaceae</taxon>
        <taxon>Halorientalis</taxon>
    </lineage>
</organism>